<evidence type="ECO:0000256" key="1">
    <source>
        <dbReference type="ARBA" id="ARBA00001917"/>
    </source>
</evidence>
<organism evidence="16 20">
    <name type="scientific">Staphylococcus aureus</name>
    <dbReference type="NCBI Taxonomy" id="1280"/>
    <lineage>
        <taxon>Bacteria</taxon>
        <taxon>Bacillati</taxon>
        <taxon>Bacillota</taxon>
        <taxon>Bacilli</taxon>
        <taxon>Bacillales</taxon>
        <taxon>Staphylococcaceae</taxon>
        <taxon>Staphylococcus</taxon>
    </lineage>
</organism>
<accession>A0A2S6D3C5</accession>
<dbReference type="InterPro" id="IPR000262">
    <property type="entry name" value="FMN-dep_DH"/>
</dbReference>
<evidence type="ECO:0000313" key="14">
    <source>
        <dbReference type="EMBL" id="PPJ72740.1"/>
    </source>
</evidence>
<comment type="function">
    <text evidence="11">Involved in the biosynthesis of isoprenoids. Catalyzes the 1,3-allylic rearrangement of the homoallylic substrate isopentenyl (IPP) to its allylic isomer, dimethylallyl diphosphate (DMAPP).</text>
</comment>
<dbReference type="AlphaFoldDB" id="A0A0D1JLA5"/>
<keyword evidence="3 11" id="KW-0285">Flavoprotein</keyword>
<evidence type="ECO:0000256" key="9">
    <source>
        <dbReference type="ARBA" id="ARBA00023235"/>
    </source>
</evidence>
<evidence type="ECO:0000259" key="12">
    <source>
        <dbReference type="Pfam" id="PF01070"/>
    </source>
</evidence>
<evidence type="ECO:0000256" key="8">
    <source>
        <dbReference type="ARBA" id="ARBA00023229"/>
    </source>
</evidence>
<dbReference type="EMBL" id="PGWZ01000420">
    <property type="protein sequence ID" value="PPJ72740.1"/>
    <property type="molecule type" value="Genomic_DNA"/>
</dbReference>
<keyword evidence="8 11" id="KW-0414">Isoprene biosynthesis</keyword>
<feature type="binding site" evidence="11">
    <location>
        <position position="216"/>
    </location>
    <ligand>
        <name>FMN</name>
        <dbReference type="ChEBI" id="CHEBI:58210"/>
    </ligand>
</feature>
<comment type="cofactor">
    <cofactor evidence="11">
        <name>NADPH</name>
        <dbReference type="ChEBI" id="CHEBI:57783"/>
    </cofactor>
</comment>
<evidence type="ECO:0000256" key="6">
    <source>
        <dbReference type="ARBA" id="ARBA00022842"/>
    </source>
</evidence>
<dbReference type="GO" id="GO:0010181">
    <property type="term" value="F:FMN binding"/>
    <property type="evidence" value="ECO:0007669"/>
    <property type="project" value="UniProtKB-UniRule"/>
</dbReference>
<dbReference type="InterPro" id="IPR011179">
    <property type="entry name" value="IPdP_isomerase"/>
</dbReference>
<name>A0A0D1JLA5_STAAU</name>
<dbReference type="SUPFAM" id="SSF51395">
    <property type="entry name" value="FMN-linked oxidoreductases"/>
    <property type="match status" value="1"/>
</dbReference>
<keyword evidence="7 11" id="KW-0521">NADP</keyword>
<feature type="binding site" evidence="11">
    <location>
        <position position="186"/>
    </location>
    <ligand>
        <name>FMN</name>
        <dbReference type="ChEBI" id="CHEBI:58210"/>
    </ligand>
</feature>
<feature type="binding site" evidence="11">
    <location>
        <position position="124"/>
    </location>
    <ligand>
        <name>FMN</name>
        <dbReference type="ChEBI" id="CHEBI:58210"/>
    </ligand>
</feature>
<comment type="caution">
    <text evidence="11">Lacks conserved residue(s) required for the propagation of feature annotation.</text>
</comment>
<feature type="binding site" evidence="11">
    <location>
        <begin position="9"/>
        <end position="10"/>
    </location>
    <ligand>
        <name>substrate</name>
    </ligand>
</feature>
<reference evidence="14 18" key="2">
    <citation type="submission" date="2017-11" db="EMBL/GenBank/DDBJ databases">
        <authorList>
            <person name="Founou R.C."/>
            <person name="Founou L."/>
            <person name="Allam M."/>
            <person name="Ismail A."/>
            <person name="Essack S.Y."/>
        </authorList>
    </citation>
    <scope>NUCLEOTIDE SEQUENCE [LARGE SCALE GENOMIC DNA]</scope>
    <source>
        <strain evidence="14 18">G703N2B1</strain>
    </source>
</reference>
<evidence type="ECO:0000313" key="20">
    <source>
        <dbReference type="Proteomes" id="UP000255091"/>
    </source>
</evidence>
<evidence type="ECO:0000313" key="16">
    <source>
        <dbReference type="EMBL" id="SUK59959.1"/>
    </source>
</evidence>
<evidence type="ECO:0000256" key="11">
    <source>
        <dbReference type="HAMAP-Rule" id="MF_00354"/>
    </source>
</evidence>
<keyword evidence="5 11" id="KW-0479">Metal-binding</keyword>
<keyword evidence="6 11" id="KW-0460">Magnesium</keyword>
<evidence type="ECO:0000313" key="15">
    <source>
        <dbReference type="EMBL" id="SUK18838.1"/>
    </source>
</evidence>
<evidence type="ECO:0000256" key="4">
    <source>
        <dbReference type="ARBA" id="ARBA00022643"/>
    </source>
</evidence>
<dbReference type="NCBIfam" id="TIGR02151">
    <property type="entry name" value="IPP_isom_2"/>
    <property type="match status" value="1"/>
</dbReference>
<feature type="binding site" evidence="11">
    <location>
        <position position="154"/>
    </location>
    <ligand>
        <name>substrate</name>
    </ligand>
</feature>
<evidence type="ECO:0000313" key="13">
    <source>
        <dbReference type="EMBL" id="KIT96869.1"/>
    </source>
</evidence>
<dbReference type="CDD" id="cd02811">
    <property type="entry name" value="IDI-2_FMN"/>
    <property type="match status" value="1"/>
</dbReference>
<comment type="cofactor">
    <cofactor evidence="11">
        <name>Mg(2+)</name>
        <dbReference type="ChEBI" id="CHEBI:18420"/>
    </cofactor>
</comment>
<feature type="binding site" evidence="11">
    <location>
        <begin position="95"/>
        <end position="97"/>
    </location>
    <ligand>
        <name>substrate</name>
    </ligand>
</feature>
<dbReference type="PANTHER" id="PTHR43665:SF1">
    <property type="entry name" value="ISOPENTENYL-DIPHOSPHATE DELTA-ISOMERASE"/>
    <property type="match status" value="1"/>
</dbReference>
<evidence type="ECO:0000313" key="18">
    <source>
        <dbReference type="Proteomes" id="UP000238775"/>
    </source>
</evidence>
<accession>A0A0D1JLA5</accession>
<feature type="domain" description="FMN-dependent dehydrogenase" evidence="12">
    <location>
        <begin position="135"/>
        <end position="329"/>
    </location>
</feature>
<feature type="binding site" evidence="11">
    <location>
        <position position="95"/>
    </location>
    <ligand>
        <name>FMN</name>
        <dbReference type="ChEBI" id="CHEBI:58210"/>
    </ligand>
</feature>
<dbReference type="OMA" id="WDWGIPT"/>
<dbReference type="GO" id="GO:0000287">
    <property type="term" value="F:magnesium ion binding"/>
    <property type="evidence" value="ECO:0007669"/>
    <property type="project" value="UniProtKB-UniRule"/>
</dbReference>
<feature type="binding site" evidence="11">
    <location>
        <position position="155"/>
    </location>
    <ligand>
        <name>Mg(2+)</name>
        <dbReference type="ChEBI" id="CHEBI:18420"/>
    </ligand>
</feature>
<dbReference type="GO" id="GO:0004452">
    <property type="term" value="F:isopentenyl-diphosphate delta-isomerase activity"/>
    <property type="evidence" value="ECO:0007669"/>
    <property type="project" value="UniProtKB-UniRule"/>
</dbReference>
<dbReference type="EMBL" id="UHAP01000001">
    <property type="protein sequence ID" value="SUK59959.1"/>
    <property type="molecule type" value="Genomic_DNA"/>
</dbReference>
<evidence type="ECO:0000313" key="19">
    <source>
        <dbReference type="Proteomes" id="UP000254224"/>
    </source>
</evidence>
<dbReference type="InterPro" id="IPR013785">
    <property type="entry name" value="Aldolase_TIM"/>
</dbReference>
<dbReference type="GO" id="GO:0008299">
    <property type="term" value="P:isoprenoid biosynthetic process"/>
    <property type="evidence" value="ECO:0007669"/>
    <property type="project" value="UniProtKB-UniRule"/>
</dbReference>
<evidence type="ECO:0000256" key="10">
    <source>
        <dbReference type="ARBA" id="ARBA00025810"/>
    </source>
</evidence>
<feature type="binding site" evidence="11">
    <location>
        <begin position="65"/>
        <end position="67"/>
    </location>
    <ligand>
        <name>FMN</name>
        <dbReference type="ChEBI" id="CHEBI:58210"/>
    </ligand>
</feature>
<dbReference type="Pfam" id="PF01070">
    <property type="entry name" value="FMN_dh"/>
    <property type="match status" value="1"/>
</dbReference>
<evidence type="ECO:0000256" key="2">
    <source>
        <dbReference type="ARBA" id="ARBA00022490"/>
    </source>
</evidence>
<dbReference type="Proteomes" id="UP000254224">
    <property type="component" value="Unassembled WGS sequence"/>
</dbReference>
<dbReference type="Proteomes" id="UP000238775">
    <property type="component" value="Unassembled WGS sequence"/>
</dbReference>
<keyword evidence="2 11" id="KW-0963">Cytoplasm</keyword>
<dbReference type="GO" id="GO:0005737">
    <property type="term" value="C:cytoplasm"/>
    <property type="evidence" value="ECO:0007669"/>
    <property type="project" value="UniProtKB-SubCell"/>
</dbReference>
<dbReference type="Gene3D" id="3.20.20.70">
    <property type="entry name" value="Aldolase class I"/>
    <property type="match status" value="1"/>
</dbReference>
<dbReference type="GO" id="GO:0070402">
    <property type="term" value="F:NADPH binding"/>
    <property type="evidence" value="ECO:0007669"/>
    <property type="project" value="UniProtKB-UniRule"/>
</dbReference>
<reference evidence="19 20" key="3">
    <citation type="submission" date="2018-06" db="EMBL/GenBank/DDBJ databases">
        <authorList>
            <consortium name="Pathogen Informatics"/>
            <person name="Doyle S."/>
        </authorList>
    </citation>
    <scope>NUCLEOTIDE SEQUENCE [LARGE SCALE GENOMIC DNA]</scope>
    <source>
        <strain evidence="16 20">NCTC6133</strain>
        <strain evidence="15 19">NCTC7972</strain>
    </source>
</reference>
<sequence>MSDFQREQRKNEHVEIAMAQSDAMHSDFDKMRFVHHSIPSINVNDIDLTSQTPDLTMAYPVYINAMTGGSEWTKNINEKLAVVARETGLAMAVGSTHAALRNPRMAETFTIARKMNPEGMIFSNVGADVPVEKALEAVELLEAQALQIHVNSPQELVMPEGNREFVTWLDNIASIVSRVSVPVIIKEVGFGMSKELMHDLQQIGVKYVDVSGKGGTNFVDIENERRANKDMDYLSSWGQSTVESLLETTAYQSEISVFASGGLRTPLDAIKSLALGAKATGMSRPFLNQVENNGIAHTVAYVESFIEHMKSIMTMLDAKNIDDLTQKQIVFSPEILSWIEQRSLNIHRG</sequence>
<dbReference type="GO" id="GO:0016491">
    <property type="term" value="F:oxidoreductase activity"/>
    <property type="evidence" value="ECO:0007669"/>
    <property type="project" value="InterPro"/>
</dbReference>
<dbReference type="EMBL" id="JXIG01000626">
    <property type="protein sequence ID" value="KIT96869.1"/>
    <property type="molecule type" value="Genomic_DNA"/>
</dbReference>
<dbReference type="Proteomes" id="UP000032274">
    <property type="component" value="Unassembled WGS sequence"/>
</dbReference>
<proteinExistence type="inferred from homology"/>
<dbReference type="PIRSF" id="PIRSF003314">
    <property type="entry name" value="IPP_isomerase"/>
    <property type="match status" value="1"/>
</dbReference>
<comment type="catalytic activity">
    <reaction evidence="11">
        <text>isopentenyl diphosphate = dimethylallyl diphosphate</text>
        <dbReference type="Rhea" id="RHEA:23284"/>
        <dbReference type="ChEBI" id="CHEBI:57623"/>
        <dbReference type="ChEBI" id="CHEBI:128769"/>
        <dbReference type="EC" id="5.3.3.2"/>
    </reaction>
</comment>
<dbReference type="HAMAP" id="MF_00354">
    <property type="entry name" value="Idi_2"/>
    <property type="match status" value="1"/>
</dbReference>
<comment type="subunit">
    <text evidence="10 11">Homooctamer. Dimer of tetramers.</text>
</comment>
<dbReference type="Proteomes" id="UP000255091">
    <property type="component" value="Unassembled WGS sequence"/>
</dbReference>
<dbReference type="EC" id="5.3.3.2" evidence="11"/>
<evidence type="ECO:0000256" key="5">
    <source>
        <dbReference type="ARBA" id="ARBA00022723"/>
    </source>
</evidence>
<feature type="binding site" evidence="11">
    <location>
        <begin position="283"/>
        <end position="284"/>
    </location>
    <ligand>
        <name>FMN</name>
        <dbReference type="ChEBI" id="CHEBI:58210"/>
    </ligand>
</feature>
<feature type="binding site" evidence="11">
    <location>
        <begin position="262"/>
        <end position="264"/>
    </location>
    <ligand>
        <name>FMN</name>
        <dbReference type="ChEBI" id="CHEBI:58210"/>
    </ligand>
</feature>
<evidence type="ECO:0000313" key="17">
    <source>
        <dbReference type="Proteomes" id="UP000032274"/>
    </source>
</evidence>
<gene>
    <name evidence="11 16" type="primary">fni</name>
    <name evidence="14" type="ORF">CV021_12005</name>
    <name evidence="16" type="ORF">NCTC6133_03151</name>
    <name evidence="15" type="ORF">NCTC7972_02364</name>
    <name evidence="13" type="ORF">QU38_07360</name>
</gene>
<keyword evidence="4 11" id="KW-0288">FMN</keyword>
<dbReference type="RefSeq" id="WP_001279382.1">
    <property type="nucleotide sequence ID" value="NZ_BAABRD010000005.1"/>
</dbReference>
<evidence type="ECO:0000256" key="3">
    <source>
        <dbReference type="ARBA" id="ARBA00022630"/>
    </source>
</evidence>
<comment type="subcellular location">
    <subcellularLocation>
        <location evidence="11">Cytoplasm</location>
    </subcellularLocation>
</comment>
<protein>
    <recommendedName>
        <fullName evidence="11">Isopentenyl-diphosphate delta-isomerase</fullName>
        <shortName evidence="11">IPP isomerase</shortName>
        <ecNumber evidence="11">5.3.3.2</ecNumber>
    </recommendedName>
    <alternativeName>
        <fullName evidence="11">Isopentenyl diphosphate:dimethylallyl diphosphate isomerase</fullName>
    </alternativeName>
    <alternativeName>
        <fullName evidence="11">Isopentenyl pyrophosphate isomerase</fullName>
    </alternativeName>
    <alternativeName>
        <fullName evidence="11">Type 2 isopentenyl diphosphate isomerase</fullName>
        <shortName evidence="11">IDI-2</shortName>
    </alternativeName>
</protein>
<feature type="binding site" evidence="11">
    <location>
        <position position="211"/>
    </location>
    <ligand>
        <name>FMN</name>
        <dbReference type="ChEBI" id="CHEBI:58210"/>
    </ligand>
</feature>
<keyword evidence="9 11" id="KW-0413">Isomerase</keyword>
<evidence type="ECO:0000256" key="7">
    <source>
        <dbReference type="ARBA" id="ARBA00022857"/>
    </source>
</evidence>
<dbReference type="EMBL" id="UHAI01000002">
    <property type="protein sequence ID" value="SUK18838.1"/>
    <property type="molecule type" value="Genomic_DNA"/>
</dbReference>
<comment type="similarity">
    <text evidence="11">Belongs to the IPP isomerase type 2 family.</text>
</comment>
<dbReference type="PANTHER" id="PTHR43665">
    <property type="entry name" value="ISOPENTENYL-DIPHOSPHATE DELTA-ISOMERASE"/>
    <property type="match status" value="1"/>
</dbReference>
<comment type="cofactor">
    <cofactor evidence="1 11">
        <name>FMN</name>
        <dbReference type="ChEBI" id="CHEBI:58210"/>
    </cofactor>
</comment>
<reference evidence="13 17" key="1">
    <citation type="submission" date="2015-01" db="EMBL/GenBank/DDBJ databases">
        <title>Characterization of Swiss Staphylococcus aureus strains involved in food poisoning.</title>
        <authorList>
            <person name="Crovadore J."/>
            <person name="Chablais R."/>
            <person name="Tonacini J."/>
            <person name="Schnyder B."/>
            <person name="Lefort F."/>
        </authorList>
    </citation>
    <scope>NUCLEOTIDE SEQUENCE [LARGE SCALE GENOMIC DNA]</scope>
    <source>
        <strain evidence="13 17">SA-120</strain>
    </source>
</reference>